<comment type="caution">
    <text evidence="1">The sequence shown here is derived from an EMBL/GenBank/DDBJ whole genome shotgun (WGS) entry which is preliminary data.</text>
</comment>
<dbReference type="Proteomes" id="UP000027341">
    <property type="component" value="Unassembled WGS sequence"/>
</dbReference>
<proteinExistence type="predicted"/>
<sequence length="59" mass="7178">MYALKGRDYTTFYWNNKRKSLVFKKKQEDSDNRKEKFDAGWQNQKSTRLGLVDFHEMKA</sequence>
<evidence type="ECO:0000313" key="1">
    <source>
        <dbReference type="EMBL" id="KDN94923.1"/>
    </source>
</evidence>
<evidence type="ECO:0000313" key="2">
    <source>
        <dbReference type="Proteomes" id="UP000027341"/>
    </source>
</evidence>
<dbReference type="AlphaFoldDB" id="A0A066ZM73"/>
<keyword evidence="2" id="KW-1185">Reference proteome</keyword>
<dbReference type="EMBL" id="JMIU01000001">
    <property type="protein sequence ID" value="KDN94923.1"/>
    <property type="molecule type" value="Genomic_DNA"/>
</dbReference>
<reference evidence="1 2" key="1">
    <citation type="submission" date="2014-04" db="EMBL/GenBank/DDBJ databases">
        <title>Draft genome sequence of Hydrogenovibrio marinus MH-110, a model organism for aerobic H2 metabolism.</title>
        <authorList>
            <person name="Cha H.J."/>
            <person name="Jo B.H."/>
            <person name="Hwang B.H."/>
        </authorList>
    </citation>
    <scope>NUCLEOTIDE SEQUENCE [LARGE SCALE GENOMIC DNA]</scope>
    <source>
        <strain evidence="1 2">MH-110</strain>
    </source>
</reference>
<dbReference type="STRING" id="28885.EI16_01005"/>
<organism evidence="1 2">
    <name type="scientific">Hydrogenovibrio marinus</name>
    <dbReference type="NCBI Taxonomy" id="28885"/>
    <lineage>
        <taxon>Bacteria</taxon>
        <taxon>Pseudomonadati</taxon>
        <taxon>Pseudomonadota</taxon>
        <taxon>Gammaproteobacteria</taxon>
        <taxon>Thiotrichales</taxon>
        <taxon>Piscirickettsiaceae</taxon>
        <taxon>Hydrogenovibrio</taxon>
    </lineage>
</organism>
<name>A0A066ZM73_HYDMR</name>
<gene>
    <name evidence="1" type="ORF">EI16_01005</name>
</gene>
<accession>A0A066ZM73</accession>
<protein>
    <submittedName>
        <fullName evidence="1">Uncharacterized protein</fullName>
    </submittedName>
</protein>